<dbReference type="PANTHER" id="PTHR43597">
    <property type="entry name" value="SULFUR ACCEPTOR PROTEIN CSDE"/>
    <property type="match status" value="1"/>
</dbReference>
<dbReference type="OrthoDB" id="9799320at2"/>
<feature type="domain" description="Fe-S metabolism associated" evidence="2">
    <location>
        <begin position="19"/>
        <end position="138"/>
    </location>
</feature>
<dbReference type="InterPro" id="IPR003808">
    <property type="entry name" value="Fe-S_metab-assoc_dom"/>
</dbReference>
<evidence type="ECO:0000259" key="2">
    <source>
        <dbReference type="Pfam" id="PF02657"/>
    </source>
</evidence>
<protein>
    <submittedName>
        <fullName evidence="3">SufE protein probably involved in Fe-S center assembly</fullName>
    </submittedName>
</protein>
<dbReference type="AlphaFoldDB" id="B8KQU7"/>
<organism evidence="3 4">
    <name type="scientific">Luminiphilus syltensis NOR5-1B</name>
    <dbReference type="NCBI Taxonomy" id="565045"/>
    <lineage>
        <taxon>Bacteria</taxon>
        <taxon>Pseudomonadati</taxon>
        <taxon>Pseudomonadota</taxon>
        <taxon>Gammaproteobacteria</taxon>
        <taxon>Cellvibrionales</taxon>
        <taxon>Halieaceae</taxon>
        <taxon>Luminiphilus</taxon>
    </lineage>
</organism>
<dbReference type="HOGENOM" id="CLU_124502_0_0_6"/>
<gene>
    <name evidence="3" type="ORF">NOR51B_185</name>
</gene>
<dbReference type="RefSeq" id="WP_009018996.1">
    <property type="nucleotide sequence ID" value="NZ_DS999411.1"/>
</dbReference>
<evidence type="ECO:0000313" key="4">
    <source>
        <dbReference type="Proteomes" id="UP000004699"/>
    </source>
</evidence>
<sequence length="143" mass="16019">MTSPENPFGTRVTAEEIIDTLSFFDDWEDRYKYIIDLGKELPELPEALRTEERKIRGCQSQVWIDTDIKGGRLQLNADSDAFIVKGLLGVVLAAYNNKTPSEILDFDIDAYFESLDLLGHLSPTRGNGLRAMVARIREIAAAA</sequence>
<accession>B8KQU7</accession>
<dbReference type="PANTHER" id="PTHR43597:SF5">
    <property type="entry name" value="SUFE-LIKE PROTEIN 2, CHLOROPLASTIC"/>
    <property type="match status" value="1"/>
</dbReference>
<name>B8KQU7_9GAMM</name>
<dbReference type="eggNOG" id="COG2166">
    <property type="taxonomic scope" value="Bacteria"/>
</dbReference>
<proteinExistence type="inferred from homology"/>
<dbReference type="Proteomes" id="UP000004699">
    <property type="component" value="Unassembled WGS sequence"/>
</dbReference>
<dbReference type="Pfam" id="PF02657">
    <property type="entry name" value="SufE"/>
    <property type="match status" value="1"/>
</dbReference>
<dbReference type="SUPFAM" id="SSF82649">
    <property type="entry name" value="SufE/NifU"/>
    <property type="match status" value="1"/>
</dbReference>
<evidence type="ECO:0000256" key="1">
    <source>
        <dbReference type="ARBA" id="ARBA00010282"/>
    </source>
</evidence>
<dbReference type="Gene3D" id="3.90.1010.10">
    <property type="match status" value="1"/>
</dbReference>
<comment type="similarity">
    <text evidence="1">Belongs to the SufE family.</text>
</comment>
<evidence type="ECO:0000313" key="3">
    <source>
        <dbReference type="EMBL" id="EED34248.1"/>
    </source>
</evidence>
<dbReference type="EMBL" id="DS999411">
    <property type="protein sequence ID" value="EED34248.1"/>
    <property type="molecule type" value="Genomic_DNA"/>
</dbReference>
<dbReference type="STRING" id="565045.NOR51B_185"/>
<reference evidence="4" key="1">
    <citation type="journal article" date="2013" name="BMC Microbiol.">
        <title>Taxonomy and evolution of bacteriochlorophyll a-containing members of the OM60/NOR5 clade of marine gammaproteobacteria: description of Luminiphilus syltensis gen. nov., sp. nov., reclassification of Haliea rubra as Pseudohaliea rubra gen. nov., comb. nov., and emendation of Chromatocurvus halotolerans.</title>
        <authorList>
            <person name="Spring S."/>
            <person name="Riedel T."/>
            <person name="Sproer C."/>
            <person name="Yan S."/>
            <person name="Harder J."/>
            <person name="Fuchs B.M."/>
        </authorList>
    </citation>
    <scope>NUCLEOTIDE SEQUENCE [LARGE SCALE GENOMIC DNA]</scope>
    <source>
        <strain evidence="4">NOR51-B</strain>
    </source>
</reference>
<keyword evidence="4" id="KW-1185">Reference proteome</keyword>